<keyword evidence="3" id="KW-0560">Oxidoreductase</keyword>
<dbReference type="Pfam" id="PF00248">
    <property type="entry name" value="Aldo_ket_red"/>
    <property type="match status" value="1"/>
</dbReference>
<dbReference type="InterPro" id="IPR023210">
    <property type="entry name" value="NADP_OxRdtase_dom"/>
</dbReference>
<dbReference type="Gene3D" id="3.20.20.100">
    <property type="entry name" value="NADP-dependent oxidoreductase domain"/>
    <property type="match status" value="1"/>
</dbReference>
<gene>
    <name evidence="5" type="ORF">LODBEIA_P31840</name>
</gene>
<evidence type="ECO:0000313" key="5">
    <source>
        <dbReference type="EMBL" id="CAK9438960.1"/>
    </source>
</evidence>
<dbReference type="InterPro" id="IPR020471">
    <property type="entry name" value="AKR"/>
</dbReference>
<name>A0ABP0ZP09_9ASCO</name>
<evidence type="ECO:0000259" key="4">
    <source>
        <dbReference type="Pfam" id="PF00248"/>
    </source>
</evidence>
<accession>A0ABP0ZP09</accession>
<proteinExistence type="inferred from homology"/>
<dbReference type="Proteomes" id="UP001497383">
    <property type="component" value="Chromosome 4"/>
</dbReference>
<evidence type="ECO:0000256" key="3">
    <source>
        <dbReference type="ARBA" id="ARBA00023002"/>
    </source>
</evidence>
<evidence type="ECO:0000256" key="2">
    <source>
        <dbReference type="ARBA" id="ARBA00022857"/>
    </source>
</evidence>
<dbReference type="EMBL" id="OZ022408">
    <property type="protein sequence ID" value="CAK9438960.1"/>
    <property type="molecule type" value="Genomic_DNA"/>
</dbReference>
<dbReference type="SUPFAM" id="SSF51430">
    <property type="entry name" value="NAD(P)-linked oxidoreductase"/>
    <property type="match status" value="1"/>
</dbReference>
<protein>
    <recommendedName>
        <fullName evidence="4">NADP-dependent oxidoreductase domain-containing protein</fullName>
    </recommendedName>
</protein>
<evidence type="ECO:0000256" key="1">
    <source>
        <dbReference type="ARBA" id="ARBA00007905"/>
    </source>
</evidence>
<reference evidence="5 6" key="1">
    <citation type="submission" date="2024-03" db="EMBL/GenBank/DDBJ databases">
        <authorList>
            <person name="Brejova B."/>
        </authorList>
    </citation>
    <scope>NUCLEOTIDE SEQUENCE [LARGE SCALE GENOMIC DNA]</scope>
    <source>
        <strain evidence="5 6">CBS 14171</strain>
    </source>
</reference>
<dbReference type="InterPro" id="IPR036812">
    <property type="entry name" value="NAD(P)_OxRdtase_dom_sf"/>
</dbReference>
<dbReference type="GeneID" id="92208380"/>
<comment type="similarity">
    <text evidence="1">Belongs to the aldo/keto reductase family.</text>
</comment>
<keyword evidence="2" id="KW-0521">NADP</keyword>
<sequence>MPAQVSVNTKEYTLNNGTKIPAVGLGTWQSEDGDAYKATLVALKNGYHHIDTASAYGNEQDVGRGIAESGVKRDDVFVTTKIWNDAHKNPEESLDQSLDKLGLEYVDLLLIHWPLSIDPETEKPYEDYDFVDTWKKLQKIYKEGKKVKAIGVSNFNVKKLETLLNAEGVDVVPAINQVEAHPLLTQPELVQYLKSKNIYLTAYSPLGSGETQLFKNKAVVDIAEKNKVDPAQVLVSWAVQRDTIVIPKSVTESRIILNIKTFTLSEEDFSALNNLAKEQGAVRTNDPEWFDFNA</sequence>
<dbReference type="PANTHER" id="PTHR43827">
    <property type="entry name" value="2,5-DIKETO-D-GLUCONIC ACID REDUCTASE"/>
    <property type="match status" value="1"/>
</dbReference>
<dbReference type="PANTHER" id="PTHR43827:SF3">
    <property type="entry name" value="NADP-DEPENDENT OXIDOREDUCTASE DOMAIN-CONTAINING PROTEIN"/>
    <property type="match status" value="1"/>
</dbReference>
<evidence type="ECO:0000313" key="6">
    <source>
        <dbReference type="Proteomes" id="UP001497383"/>
    </source>
</evidence>
<feature type="domain" description="NADP-dependent oxidoreductase" evidence="4">
    <location>
        <begin position="23"/>
        <end position="275"/>
    </location>
</feature>
<keyword evidence="6" id="KW-1185">Reference proteome</keyword>
<dbReference type="PRINTS" id="PR00069">
    <property type="entry name" value="ALDKETRDTASE"/>
</dbReference>
<dbReference type="PIRSF" id="PIRSF000097">
    <property type="entry name" value="AKR"/>
    <property type="match status" value="1"/>
</dbReference>
<organism evidence="5 6">
    <name type="scientific">Lodderomyces beijingensis</name>
    <dbReference type="NCBI Taxonomy" id="1775926"/>
    <lineage>
        <taxon>Eukaryota</taxon>
        <taxon>Fungi</taxon>
        <taxon>Dikarya</taxon>
        <taxon>Ascomycota</taxon>
        <taxon>Saccharomycotina</taxon>
        <taxon>Pichiomycetes</taxon>
        <taxon>Debaryomycetaceae</taxon>
        <taxon>Candida/Lodderomyces clade</taxon>
        <taxon>Lodderomyces</taxon>
    </lineage>
</organism>
<dbReference type="RefSeq" id="XP_066830122.1">
    <property type="nucleotide sequence ID" value="XM_066973266.1"/>
</dbReference>